<evidence type="ECO:0000256" key="6">
    <source>
        <dbReference type="ARBA" id="ARBA00023316"/>
    </source>
</evidence>
<evidence type="ECO:0000259" key="9">
    <source>
        <dbReference type="PROSITE" id="PS52029"/>
    </source>
</evidence>
<dbReference type="GO" id="GO:0016746">
    <property type="term" value="F:acyltransferase activity"/>
    <property type="evidence" value="ECO:0007669"/>
    <property type="project" value="UniProtKB-KW"/>
</dbReference>
<comment type="caution">
    <text evidence="10">The sequence shown here is derived from an EMBL/GenBank/DDBJ whole genome shotgun (WGS) entry which is preliminary data.</text>
</comment>
<keyword evidence="6 7" id="KW-0961">Cell wall biogenesis/degradation</keyword>
<dbReference type="Pfam" id="PF03734">
    <property type="entry name" value="YkuD"/>
    <property type="match status" value="1"/>
</dbReference>
<name>A0A7Z1AUD8_9PSEU</name>
<dbReference type="PROSITE" id="PS52029">
    <property type="entry name" value="LD_TPASE"/>
    <property type="match status" value="1"/>
</dbReference>
<comment type="pathway">
    <text evidence="1 7">Cell wall biogenesis; peptidoglycan biosynthesis.</text>
</comment>
<keyword evidence="11" id="KW-1185">Reference proteome</keyword>
<dbReference type="InterPro" id="IPR038063">
    <property type="entry name" value="Transpep_catalytic_dom"/>
</dbReference>
<keyword evidence="4 7" id="KW-0573">Peptidoglycan synthesis</keyword>
<dbReference type="InterPro" id="IPR050979">
    <property type="entry name" value="LD-transpeptidase"/>
</dbReference>
<dbReference type="Gene3D" id="2.60.40.3710">
    <property type="match status" value="1"/>
</dbReference>
<evidence type="ECO:0000256" key="2">
    <source>
        <dbReference type="ARBA" id="ARBA00022679"/>
    </source>
</evidence>
<dbReference type="EMBL" id="MSIF01000025">
    <property type="protein sequence ID" value="OLF05912.1"/>
    <property type="molecule type" value="Genomic_DNA"/>
</dbReference>
<dbReference type="GO" id="GO:0018104">
    <property type="term" value="P:peptidoglycan-protein cross-linking"/>
    <property type="evidence" value="ECO:0007669"/>
    <property type="project" value="TreeGrafter"/>
</dbReference>
<feature type="active site" description="Proton donor/acceptor" evidence="7">
    <location>
        <position position="337"/>
    </location>
</feature>
<dbReference type="InterPro" id="IPR041280">
    <property type="entry name" value="Big_10"/>
</dbReference>
<evidence type="ECO:0000256" key="3">
    <source>
        <dbReference type="ARBA" id="ARBA00022960"/>
    </source>
</evidence>
<dbReference type="GO" id="GO:0071972">
    <property type="term" value="F:peptidoglycan L,D-transpeptidase activity"/>
    <property type="evidence" value="ECO:0007669"/>
    <property type="project" value="TreeGrafter"/>
</dbReference>
<dbReference type="OrthoDB" id="5242354at2"/>
<evidence type="ECO:0000313" key="10">
    <source>
        <dbReference type="EMBL" id="OLF05912.1"/>
    </source>
</evidence>
<gene>
    <name evidence="10" type="ORF">BLA60_34625</name>
</gene>
<dbReference type="Proteomes" id="UP000185696">
    <property type="component" value="Unassembled WGS sequence"/>
</dbReference>
<dbReference type="CDD" id="cd16913">
    <property type="entry name" value="YkuD_like"/>
    <property type="match status" value="1"/>
</dbReference>
<dbReference type="Gene3D" id="2.40.440.10">
    <property type="entry name" value="L,D-transpeptidase catalytic domain-like"/>
    <property type="match status" value="1"/>
</dbReference>
<dbReference type="Pfam" id="PF17964">
    <property type="entry name" value="Big_10"/>
    <property type="match status" value="1"/>
</dbReference>
<feature type="region of interest" description="Disordered" evidence="8">
    <location>
        <begin position="35"/>
        <end position="60"/>
    </location>
</feature>
<dbReference type="CDD" id="cd13432">
    <property type="entry name" value="LDT_IgD_like_2"/>
    <property type="match status" value="1"/>
</dbReference>
<keyword evidence="3 7" id="KW-0133">Cell shape</keyword>
<feature type="domain" description="L,D-TPase catalytic" evidence="9">
    <location>
        <begin position="258"/>
        <end position="379"/>
    </location>
</feature>
<evidence type="ECO:0000256" key="1">
    <source>
        <dbReference type="ARBA" id="ARBA00004752"/>
    </source>
</evidence>
<evidence type="ECO:0000256" key="5">
    <source>
        <dbReference type="ARBA" id="ARBA00023315"/>
    </source>
</evidence>
<evidence type="ECO:0000313" key="11">
    <source>
        <dbReference type="Proteomes" id="UP000185696"/>
    </source>
</evidence>
<dbReference type="RefSeq" id="WP_075137273.1">
    <property type="nucleotide sequence ID" value="NZ_MSIF01000025.1"/>
</dbReference>
<evidence type="ECO:0000256" key="4">
    <source>
        <dbReference type="ARBA" id="ARBA00022984"/>
    </source>
</evidence>
<feature type="compositionally biased region" description="Polar residues" evidence="8">
    <location>
        <begin position="43"/>
        <end position="56"/>
    </location>
</feature>
<dbReference type="AlphaFoldDB" id="A0A7Z1AUD8"/>
<organism evidence="10 11">
    <name type="scientific">Actinophytocola xinjiangensis</name>
    <dbReference type="NCBI Taxonomy" id="485602"/>
    <lineage>
        <taxon>Bacteria</taxon>
        <taxon>Bacillati</taxon>
        <taxon>Actinomycetota</taxon>
        <taxon>Actinomycetes</taxon>
        <taxon>Pseudonocardiales</taxon>
        <taxon>Pseudonocardiaceae</taxon>
    </lineage>
</organism>
<dbReference type="GO" id="GO:0071555">
    <property type="term" value="P:cell wall organization"/>
    <property type="evidence" value="ECO:0007669"/>
    <property type="project" value="UniProtKB-UniRule"/>
</dbReference>
<dbReference type="PROSITE" id="PS51257">
    <property type="entry name" value="PROKAR_LIPOPROTEIN"/>
    <property type="match status" value="1"/>
</dbReference>
<evidence type="ECO:0000256" key="8">
    <source>
        <dbReference type="SAM" id="MobiDB-lite"/>
    </source>
</evidence>
<dbReference type="GO" id="GO:0005576">
    <property type="term" value="C:extracellular region"/>
    <property type="evidence" value="ECO:0007669"/>
    <property type="project" value="TreeGrafter"/>
</dbReference>
<keyword evidence="5" id="KW-0012">Acyltransferase</keyword>
<dbReference type="UniPathway" id="UPA00219"/>
<protein>
    <submittedName>
        <fullName evidence="10">L,D-transpeptidase</fullName>
    </submittedName>
</protein>
<dbReference type="InterPro" id="IPR005490">
    <property type="entry name" value="LD_TPept_cat_dom"/>
</dbReference>
<dbReference type="Gene3D" id="2.60.40.3780">
    <property type="match status" value="1"/>
</dbReference>
<sequence>MSSRPGGRRHGQSRWRLGLLAAGVVAALGLGACSSDNTGDDGQPTTTNTGSQSPTVQAAPKPAAKIALNPAAGAGDVSPVAPMTVTVTDGTIESLTLTNPTGKQVKGTLSPDRRTWTVGEPLGFGKTYTWAGNALGTNGERQPITGAFTTVTPNGTTGARINTGDGRTYGVAMPIAVTFDSPVADKAAVQRAMTVTTSVPVEGTWAWLDDTRAHWRPRAYWPAGTTVDVDLRLYGVPFGNGVYGQNDLTSKFSIGRNQVVRGNTKTHRLQVFRDGKLTADLPASYGLDSDPGRVTNSGTHVVMSKHESYSMCNEKYDYCDVVVPWAVRISNNGEFVHGYAPSIWAQGKQNVSHGCVNLAPDKAKQYFDSALVGDPVEITGSTNQLDPTDGDFYDWALTWPQWTAKSAL</sequence>
<keyword evidence="2" id="KW-0808">Transferase</keyword>
<dbReference type="PANTHER" id="PTHR30582:SF2">
    <property type="entry name" value="L,D-TRANSPEPTIDASE YCIB-RELATED"/>
    <property type="match status" value="1"/>
</dbReference>
<accession>A0A7Z1AUD8</accession>
<evidence type="ECO:0000256" key="7">
    <source>
        <dbReference type="PROSITE-ProRule" id="PRU01373"/>
    </source>
</evidence>
<proteinExistence type="predicted"/>
<dbReference type="SUPFAM" id="SSF141523">
    <property type="entry name" value="L,D-transpeptidase catalytic domain-like"/>
    <property type="match status" value="1"/>
</dbReference>
<dbReference type="PANTHER" id="PTHR30582">
    <property type="entry name" value="L,D-TRANSPEPTIDASE"/>
    <property type="match status" value="1"/>
</dbReference>
<dbReference type="GO" id="GO:0008360">
    <property type="term" value="P:regulation of cell shape"/>
    <property type="evidence" value="ECO:0007669"/>
    <property type="project" value="UniProtKB-UniRule"/>
</dbReference>
<reference evidence="10 11" key="1">
    <citation type="submission" date="2016-12" db="EMBL/GenBank/DDBJ databases">
        <title>The draft genome sequence of Actinophytocola xinjiangensis.</title>
        <authorList>
            <person name="Wang W."/>
            <person name="Yuan L."/>
        </authorList>
    </citation>
    <scope>NUCLEOTIDE SEQUENCE [LARGE SCALE GENOMIC DNA]</scope>
    <source>
        <strain evidence="10 11">CGMCC 4.4663</strain>
    </source>
</reference>
<feature type="active site" description="Nucleophile" evidence="7">
    <location>
        <position position="355"/>
    </location>
</feature>